<keyword evidence="1" id="KW-0378">Hydrolase</keyword>
<sequence length="54" mass="6394">MGYQSEYALEEEVIKQLVKQGYERIKIRDDAQLVNHFRKILMDTFGIRQGAVKH</sequence>
<organism evidence="1 2">
    <name type="scientific">Staphylococcus saccharolyticus</name>
    <dbReference type="NCBI Taxonomy" id="33028"/>
    <lineage>
        <taxon>Bacteria</taxon>
        <taxon>Bacillati</taxon>
        <taxon>Bacillota</taxon>
        <taxon>Bacilli</taxon>
        <taxon>Bacillales</taxon>
        <taxon>Staphylococcaceae</taxon>
        <taxon>Staphylococcus</taxon>
    </lineage>
</organism>
<gene>
    <name evidence="1" type="primary">hsdR_6</name>
    <name evidence="1" type="ORF">NCTC11807_00312</name>
</gene>
<proteinExistence type="predicted"/>
<name>A0A380GZ69_9STAP</name>
<evidence type="ECO:0000313" key="1">
    <source>
        <dbReference type="EMBL" id="SUM67788.1"/>
    </source>
</evidence>
<accession>A0A380GZ69</accession>
<dbReference type="AlphaFoldDB" id="A0A380GZ69"/>
<dbReference type="GO" id="GO:0009035">
    <property type="term" value="F:type I site-specific deoxyribonuclease activity"/>
    <property type="evidence" value="ECO:0007669"/>
    <property type="project" value="UniProtKB-EC"/>
</dbReference>
<dbReference type="Proteomes" id="UP000255425">
    <property type="component" value="Unassembled WGS sequence"/>
</dbReference>
<dbReference type="EC" id="3.1.21.3" evidence="1"/>
<keyword evidence="2" id="KW-1185">Reference proteome</keyword>
<evidence type="ECO:0000313" key="2">
    <source>
        <dbReference type="Proteomes" id="UP000255425"/>
    </source>
</evidence>
<protein>
    <submittedName>
        <fullName evidence="1">Truncated type I restriction-modification enzyme, R subunit</fullName>
        <ecNumber evidence="1">3.1.21.3</ecNumber>
    </submittedName>
</protein>
<reference evidence="1 2" key="1">
    <citation type="submission" date="2018-06" db="EMBL/GenBank/DDBJ databases">
        <authorList>
            <consortium name="Pathogen Informatics"/>
            <person name="Doyle S."/>
        </authorList>
    </citation>
    <scope>NUCLEOTIDE SEQUENCE [LARGE SCALE GENOMIC DNA]</scope>
    <source>
        <strain evidence="1 2">NCTC11807</strain>
    </source>
</reference>
<dbReference type="EMBL" id="UHDZ01000001">
    <property type="protein sequence ID" value="SUM67788.1"/>
    <property type="molecule type" value="Genomic_DNA"/>
</dbReference>